<dbReference type="Proteomes" id="UP000236884">
    <property type="component" value="Chromosome"/>
</dbReference>
<name>A0A0S3PU68_9BRAD</name>
<dbReference type="AlphaFoldDB" id="A0A0S3PU68"/>
<keyword evidence="2" id="KW-1185">Reference proteome</keyword>
<gene>
    <name evidence="1" type="ORF">GJW-30_1_01960</name>
</gene>
<proteinExistence type="predicted"/>
<organism evidence="1 2">
    <name type="scientific">Variibacter gotjawalensis</name>
    <dbReference type="NCBI Taxonomy" id="1333996"/>
    <lineage>
        <taxon>Bacteria</taxon>
        <taxon>Pseudomonadati</taxon>
        <taxon>Pseudomonadota</taxon>
        <taxon>Alphaproteobacteria</taxon>
        <taxon>Hyphomicrobiales</taxon>
        <taxon>Nitrobacteraceae</taxon>
        <taxon>Variibacter</taxon>
    </lineage>
</organism>
<evidence type="ECO:0000313" key="2">
    <source>
        <dbReference type="Proteomes" id="UP000236884"/>
    </source>
</evidence>
<sequence length="69" mass="7749">MKAAREAAWDAAATIPYLDVQEWRLAACGQLVARSAATWTVQDSQIVARPDFDWTAFSTEVFSWPSAEW</sequence>
<accession>A0A0S3PU68</accession>
<dbReference type="KEGG" id="vgo:GJW-30_1_01960"/>
<protein>
    <submittedName>
        <fullName evidence="1">Uncharacterized protein</fullName>
    </submittedName>
</protein>
<reference evidence="1 2" key="1">
    <citation type="submission" date="2015-08" db="EMBL/GenBank/DDBJ databases">
        <title>Investigation of the bacterial diversity of lava forest soil.</title>
        <authorList>
            <person name="Lee J.S."/>
        </authorList>
    </citation>
    <scope>NUCLEOTIDE SEQUENCE [LARGE SCALE GENOMIC DNA]</scope>
    <source>
        <strain evidence="1 2">GJW-30</strain>
    </source>
</reference>
<evidence type="ECO:0000313" key="1">
    <source>
        <dbReference type="EMBL" id="BAT59427.1"/>
    </source>
</evidence>
<dbReference type="EMBL" id="AP014946">
    <property type="protein sequence ID" value="BAT59427.1"/>
    <property type="molecule type" value="Genomic_DNA"/>
</dbReference>